<feature type="transmembrane region" description="Helical" evidence="1">
    <location>
        <begin position="54"/>
        <end position="78"/>
    </location>
</feature>
<accession>A0A846XFP0</accession>
<feature type="transmembrane region" description="Helical" evidence="1">
    <location>
        <begin position="214"/>
        <end position="233"/>
    </location>
</feature>
<evidence type="ECO:0000313" key="3">
    <source>
        <dbReference type="Proteomes" id="UP000565715"/>
    </source>
</evidence>
<gene>
    <name evidence="2" type="ORF">HGA13_13110</name>
</gene>
<keyword evidence="1" id="KW-0812">Transmembrane</keyword>
<evidence type="ECO:0000313" key="2">
    <source>
        <dbReference type="EMBL" id="NKY34009.1"/>
    </source>
</evidence>
<evidence type="ECO:0008006" key="4">
    <source>
        <dbReference type="Google" id="ProtNLM"/>
    </source>
</evidence>
<dbReference type="AlphaFoldDB" id="A0A846XFP0"/>
<keyword evidence="3" id="KW-1185">Reference proteome</keyword>
<feature type="transmembrane region" description="Helical" evidence="1">
    <location>
        <begin position="132"/>
        <end position="153"/>
    </location>
</feature>
<feature type="transmembrane region" description="Helical" evidence="1">
    <location>
        <begin position="98"/>
        <end position="120"/>
    </location>
</feature>
<dbReference type="Proteomes" id="UP000565715">
    <property type="component" value="Unassembled WGS sequence"/>
</dbReference>
<organism evidence="2 3">
    <name type="scientific">Nocardia speluncae</name>
    <dbReference type="NCBI Taxonomy" id="419477"/>
    <lineage>
        <taxon>Bacteria</taxon>
        <taxon>Bacillati</taxon>
        <taxon>Actinomycetota</taxon>
        <taxon>Actinomycetes</taxon>
        <taxon>Mycobacteriales</taxon>
        <taxon>Nocardiaceae</taxon>
        <taxon>Nocardia</taxon>
    </lineage>
</organism>
<keyword evidence="1" id="KW-0472">Membrane</keyword>
<proteinExistence type="predicted"/>
<dbReference type="RefSeq" id="WP_068049059.1">
    <property type="nucleotide sequence ID" value="NZ_JAAXOO010000003.1"/>
</dbReference>
<comment type="caution">
    <text evidence="2">The sequence shown here is derived from an EMBL/GenBank/DDBJ whole genome shotgun (WGS) entry which is preliminary data.</text>
</comment>
<feature type="transmembrane region" description="Helical" evidence="1">
    <location>
        <begin position="189"/>
        <end position="208"/>
    </location>
</feature>
<keyword evidence="1" id="KW-1133">Transmembrane helix</keyword>
<evidence type="ECO:0000256" key="1">
    <source>
        <dbReference type="SAM" id="Phobius"/>
    </source>
</evidence>
<name>A0A846XFP0_9NOCA</name>
<reference evidence="2 3" key="1">
    <citation type="submission" date="2020-04" db="EMBL/GenBank/DDBJ databases">
        <title>MicrobeNet Type strains.</title>
        <authorList>
            <person name="Nicholson A.C."/>
        </authorList>
    </citation>
    <scope>NUCLEOTIDE SEQUENCE [LARGE SCALE GENOMIC DNA]</scope>
    <source>
        <strain evidence="2 3">DSM 45078</strain>
    </source>
</reference>
<dbReference type="EMBL" id="JAAXOO010000003">
    <property type="protein sequence ID" value="NKY34009.1"/>
    <property type="molecule type" value="Genomic_DNA"/>
</dbReference>
<protein>
    <recommendedName>
        <fullName evidence="4">DUF1648 domain-containing protein</fullName>
    </recommendedName>
</protein>
<sequence length="324" mass="33589">MTTPNTIRLGLLAGLPPLLFALPNIVLLNAAADRLPDPIATHFGTDGADGFTGRVPTMFISAGLGLGLGLLFALVLVLGARSGKLVRPDESAHDPIRFMVATAWGVGAFLGVLMFAGTVANLDAADARQVGLPVLAFVAAAAIGLLLAAVGWLTAPRTPVSAGTPYRVRPLPLSPTERVSWSRRVSSPWMVLAGIVMLAMGVVTGFVAQPWAGVLLALTSLLLIQLALVRVVVDQRGLTVGTGPFGWPRWQLAPTEITEVAAEDLSPVQYGGYGIRMIPGSTAVLLRGGPGIVVTRRSGRRFAVSVDDAETGAGVLAGIVDRAA</sequence>